<evidence type="ECO:0008006" key="2">
    <source>
        <dbReference type="Google" id="ProtNLM"/>
    </source>
</evidence>
<accession>A0AB39PN18</accession>
<dbReference type="EMBL" id="CP163435">
    <property type="protein sequence ID" value="XDQ31173.1"/>
    <property type="molecule type" value="Genomic_DNA"/>
</dbReference>
<proteinExistence type="predicted"/>
<protein>
    <recommendedName>
        <fullName evidence="2">Lipoprotein</fullName>
    </recommendedName>
</protein>
<dbReference type="PROSITE" id="PS51257">
    <property type="entry name" value="PROKAR_LIPOPROTEIN"/>
    <property type="match status" value="1"/>
</dbReference>
<reference evidence="1" key="1">
    <citation type="submission" date="2024-07" db="EMBL/GenBank/DDBJ databases">
        <authorList>
            <person name="Yu S.T."/>
        </authorList>
    </citation>
    <scope>NUCLEOTIDE SEQUENCE</scope>
    <source>
        <strain evidence="1">R21</strain>
    </source>
</reference>
<gene>
    <name evidence="1" type="ORF">AB5J56_43600</name>
</gene>
<name>A0AB39PN18_9ACTN</name>
<sequence>MKENMAAQRRRGRGRYARAGGLLLAFALVGLTTACSREPSEKELRKQATSPAAQARRAVEEKKMRALIKHLTAVEGLEHVLTRFSDSCGRPYDGSVFENNQSPNALRCDMRAVAYFGVRGDITDVLPRIRAARIQPWGPQEKGRDMPYAGGTVSYALDYHRHHGRYKDGSLMPAPTLEAPGLDIDWDRPDMPLPNLVEEPIACPPAGSGGIYERCSTTPKAPMSVAAARSRYGTLLTFSLGGYASSGDSYFTVPRRS</sequence>
<dbReference type="AlphaFoldDB" id="A0AB39PN18"/>
<organism evidence="1">
    <name type="scientific">Streptomyces sp. R21</name>
    <dbReference type="NCBI Taxonomy" id="3238627"/>
    <lineage>
        <taxon>Bacteria</taxon>
        <taxon>Bacillati</taxon>
        <taxon>Actinomycetota</taxon>
        <taxon>Actinomycetes</taxon>
        <taxon>Kitasatosporales</taxon>
        <taxon>Streptomycetaceae</taxon>
        <taxon>Streptomyces</taxon>
    </lineage>
</organism>
<dbReference type="RefSeq" id="WP_369241823.1">
    <property type="nucleotide sequence ID" value="NZ_CP163435.1"/>
</dbReference>
<evidence type="ECO:0000313" key="1">
    <source>
        <dbReference type="EMBL" id="XDQ31173.1"/>
    </source>
</evidence>